<protein>
    <submittedName>
        <fullName evidence="1">Uncharacterized protein</fullName>
    </submittedName>
</protein>
<gene>
    <name evidence="1" type="ORF">GCM10011415_28210</name>
</gene>
<dbReference type="Proteomes" id="UP000617145">
    <property type="component" value="Unassembled WGS sequence"/>
</dbReference>
<organism evidence="1 2">
    <name type="scientific">Salipiger pallidus</name>
    <dbReference type="NCBI Taxonomy" id="1775170"/>
    <lineage>
        <taxon>Bacteria</taxon>
        <taxon>Pseudomonadati</taxon>
        <taxon>Pseudomonadota</taxon>
        <taxon>Alphaproteobacteria</taxon>
        <taxon>Rhodobacterales</taxon>
        <taxon>Roseobacteraceae</taxon>
        <taxon>Salipiger</taxon>
    </lineage>
</organism>
<dbReference type="AlphaFoldDB" id="A0A8J3EHC3"/>
<sequence length="195" mass="21720">MDSAEQAAGERRVKRLLVEPLQQRGLVKPAGMTRVEFDAMLDSLCAKLAYFTEVNLMALEEAMAGMASGKARDRFPIAQRILEEAVKIQPPADDASPLIRAVFAHSLGHDAIAQGWAPELLFELRKVRLWPNSYLILQCRERAEPHVRRLAHLVDQRAAGRGLSGDDEAFIRKREAAMEKCRWISSLGQMSEGAA</sequence>
<reference evidence="1" key="1">
    <citation type="journal article" date="2014" name="Int. J. Syst. Evol. Microbiol.">
        <title>Complete genome sequence of Corynebacterium casei LMG S-19264T (=DSM 44701T), isolated from a smear-ripened cheese.</title>
        <authorList>
            <consortium name="US DOE Joint Genome Institute (JGI-PGF)"/>
            <person name="Walter F."/>
            <person name="Albersmeier A."/>
            <person name="Kalinowski J."/>
            <person name="Ruckert C."/>
        </authorList>
    </citation>
    <scope>NUCLEOTIDE SEQUENCE</scope>
    <source>
        <strain evidence="1">CGMCC 1.15762</strain>
    </source>
</reference>
<reference evidence="1" key="2">
    <citation type="submission" date="2020-09" db="EMBL/GenBank/DDBJ databases">
        <authorList>
            <person name="Sun Q."/>
            <person name="Zhou Y."/>
        </authorList>
    </citation>
    <scope>NUCLEOTIDE SEQUENCE</scope>
    <source>
        <strain evidence="1">CGMCC 1.15762</strain>
    </source>
</reference>
<proteinExistence type="predicted"/>
<evidence type="ECO:0000313" key="2">
    <source>
        <dbReference type="Proteomes" id="UP000617145"/>
    </source>
</evidence>
<keyword evidence="2" id="KW-1185">Reference proteome</keyword>
<accession>A0A8J3EHC3</accession>
<evidence type="ECO:0000313" key="1">
    <source>
        <dbReference type="EMBL" id="GGG77651.1"/>
    </source>
</evidence>
<comment type="caution">
    <text evidence="1">The sequence shown here is derived from an EMBL/GenBank/DDBJ whole genome shotgun (WGS) entry which is preliminary data.</text>
</comment>
<name>A0A8J3EHC3_9RHOB</name>
<dbReference type="EMBL" id="BMJV01000005">
    <property type="protein sequence ID" value="GGG77651.1"/>
    <property type="molecule type" value="Genomic_DNA"/>
</dbReference>